<feature type="region of interest" description="Disordered" evidence="1">
    <location>
        <begin position="19"/>
        <end position="86"/>
    </location>
</feature>
<evidence type="ECO:0000313" key="2">
    <source>
        <dbReference type="EMBL" id="KFB50391.1"/>
    </source>
</evidence>
<reference evidence="2 4" key="1">
    <citation type="journal article" date="2014" name="BMC Genomics">
        <title>Genome sequence of Anopheles sinensis provides insight into genetics basis of mosquito competence for malaria parasites.</title>
        <authorList>
            <person name="Zhou D."/>
            <person name="Zhang D."/>
            <person name="Ding G."/>
            <person name="Shi L."/>
            <person name="Hou Q."/>
            <person name="Ye Y."/>
            <person name="Xu Y."/>
            <person name="Zhou H."/>
            <person name="Xiong C."/>
            <person name="Li S."/>
            <person name="Yu J."/>
            <person name="Hong S."/>
            <person name="Yu X."/>
            <person name="Zou P."/>
            <person name="Chen C."/>
            <person name="Chang X."/>
            <person name="Wang W."/>
            <person name="Lv Y."/>
            <person name="Sun Y."/>
            <person name="Ma L."/>
            <person name="Shen B."/>
            <person name="Zhu C."/>
        </authorList>
    </citation>
    <scope>NUCLEOTIDE SEQUENCE [LARGE SCALE GENOMIC DNA]</scope>
</reference>
<organism evidence="2">
    <name type="scientific">Anopheles sinensis</name>
    <name type="common">Mosquito</name>
    <dbReference type="NCBI Taxonomy" id="74873"/>
    <lineage>
        <taxon>Eukaryota</taxon>
        <taxon>Metazoa</taxon>
        <taxon>Ecdysozoa</taxon>
        <taxon>Arthropoda</taxon>
        <taxon>Hexapoda</taxon>
        <taxon>Insecta</taxon>
        <taxon>Pterygota</taxon>
        <taxon>Neoptera</taxon>
        <taxon>Endopterygota</taxon>
        <taxon>Diptera</taxon>
        <taxon>Nematocera</taxon>
        <taxon>Culicoidea</taxon>
        <taxon>Culicidae</taxon>
        <taxon>Anophelinae</taxon>
        <taxon>Anopheles</taxon>
    </lineage>
</organism>
<protein>
    <submittedName>
        <fullName evidence="2 3">Transcriptional regulator</fullName>
    </submittedName>
</protein>
<gene>
    <name evidence="2" type="ORF">ZHAS_00018415</name>
</gene>
<dbReference type="VEuPathDB" id="VectorBase:ASIC018415"/>
<dbReference type="EnsemblMetazoa" id="ASIC018415-RA">
    <property type="protein sequence ID" value="ASIC018415-PA"/>
    <property type="gene ID" value="ASIC018415"/>
</dbReference>
<sequence length="86" mass="8983">MAPSPKMVVLTETDGLSLGEVGFREPPFLEAPESERSRNNKPISPVGAQKLAQPKRISIAGDSRRLGGVCGGGGGRGPTQTSFGKY</sequence>
<name>A0A084WJJ7_ANOSI</name>
<keyword evidence="4" id="KW-1185">Reference proteome</keyword>
<reference evidence="3" key="2">
    <citation type="submission" date="2020-05" db="UniProtKB">
        <authorList>
            <consortium name="EnsemblMetazoa"/>
        </authorList>
    </citation>
    <scope>IDENTIFICATION</scope>
</reference>
<dbReference type="Proteomes" id="UP000030765">
    <property type="component" value="Unassembled WGS sequence"/>
</dbReference>
<dbReference type="EMBL" id="KE525348">
    <property type="protein sequence ID" value="KFB50391.1"/>
    <property type="molecule type" value="Genomic_DNA"/>
</dbReference>
<accession>A0A084WJJ7</accession>
<dbReference type="EMBL" id="ATLV01024037">
    <property type="status" value="NOT_ANNOTATED_CDS"/>
    <property type="molecule type" value="Genomic_DNA"/>
</dbReference>
<evidence type="ECO:0000256" key="1">
    <source>
        <dbReference type="SAM" id="MobiDB-lite"/>
    </source>
</evidence>
<evidence type="ECO:0000313" key="3">
    <source>
        <dbReference type="EnsemblMetazoa" id="ASIC018415-PA"/>
    </source>
</evidence>
<dbReference type="AlphaFoldDB" id="A0A084WJJ7"/>
<proteinExistence type="predicted"/>
<feature type="compositionally biased region" description="Gly residues" evidence="1">
    <location>
        <begin position="68"/>
        <end position="77"/>
    </location>
</feature>
<evidence type="ECO:0000313" key="4">
    <source>
        <dbReference type="Proteomes" id="UP000030765"/>
    </source>
</evidence>